<dbReference type="InterPro" id="IPR050114">
    <property type="entry name" value="UPF0173_UPF0282_UlaG_hydrolase"/>
</dbReference>
<gene>
    <name evidence="2" type="ORF">HFZ78_06010</name>
</gene>
<reference evidence="2 3" key="1">
    <citation type="submission" date="2020-04" db="EMBL/GenBank/DDBJ databases">
        <title>Genome-Wide Identification of 5-Methylcytosine Sites in Bacterial Genomes By High-Throughput Sequencing of MspJI Restriction Fragments.</title>
        <authorList>
            <person name="Wu V."/>
        </authorList>
    </citation>
    <scope>NUCLEOTIDE SEQUENCE [LARGE SCALE GENOMIC DNA]</scope>
    <source>
        <strain evidence="2 3">S2</strain>
    </source>
</reference>
<dbReference type="NCBIfam" id="NF001911">
    <property type="entry name" value="PRK00685.1"/>
    <property type="match status" value="1"/>
</dbReference>
<evidence type="ECO:0000313" key="2">
    <source>
        <dbReference type="EMBL" id="QIZ06326.1"/>
    </source>
</evidence>
<dbReference type="Pfam" id="PF12706">
    <property type="entry name" value="Lactamase_B_2"/>
    <property type="match status" value="1"/>
</dbReference>
<accession>A0A6H1NYG6</accession>
<dbReference type="GO" id="GO:0016787">
    <property type="term" value="F:hydrolase activity"/>
    <property type="evidence" value="ECO:0007669"/>
    <property type="project" value="UniProtKB-KW"/>
</dbReference>
<proteinExistence type="predicted"/>
<evidence type="ECO:0000259" key="1">
    <source>
        <dbReference type="SMART" id="SM00849"/>
    </source>
</evidence>
<organism evidence="2 3">
    <name type="scientific">Priestia megaterium</name>
    <name type="common">Bacillus megaterium</name>
    <dbReference type="NCBI Taxonomy" id="1404"/>
    <lineage>
        <taxon>Bacteria</taxon>
        <taxon>Bacillati</taxon>
        <taxon>Bacillota</taxon>
        <taxon>Bacilli</taxon>
        <taxon>Bacillales</taxon>
        <taxon>Bacillaceae</taxon>
        <taxon>Priestia</taxon>
    </lineage>
</organism>
<protein>
    <submittedName>
        <fullName evidence="2">Metal-dependent hydrolase</fullName>
    </submittedName>
</protein>
<dbReference type="Proteomes" id="UP000501868">
    <property type="component" value="Chromosome"/>
</dbReference>
<dbReference type="InterPro" id="IPR036866">
    <property type="entry name" value="RibonucZ/Hydroxyglut_hydro"/>
</dbReference>
<dbReference type="InterPro" id="IPR001279">
    <property type="entry name" value="Metallo-B-lactamas"/>
</dbReference>
<evidence type="ECO:0000313" key="3">
    <source>
        <dbReference type="Proteomes" id="UP000501868"/>
    </source>
</evidence>
<dbReference type="PANTHER" id="PTHR43546">
    <property type="entry name" value="UPF0173 METAL-DEPENDENT HYDROLASE MJ1163-RELATED"/>
    <property type="match status" value="1"/>
</dbReference>
<keyword evidence="2" id="KW-0378">Hydrolase</keyword>
<reference evidence="2 3" key="2">
    <citation type="submission" date="2020-04" db="EMBL/GenBank/DDBJ databases">
        <authorList>
            <person name="Fomenkov A."/>
            <person name="Anton B.P."/>
            <person name="Roberts R.J."/>
        </authorList>
    </citation>
    <scope>NUCLEOTIDE SEQUENCE [LARGE SCALE GENOMIC DNA]</scope>
    <source>
        <strain evidence="2 3">S2</strain>
    </source>
</reference>
<name>A0A6H1NYG6_PRIMG</name>
<dbReference type="Gene3D" id="3.60.15.10">
    <property type="entry name" value="Ribonuclease Z/Hydroxyacylglutathione hydrolase-like"/>
    <property type="match status" value="1"/>
</dbReference>
<dbReference type="PANTHER" id="PTHR43546:SF3">
    <property type="entry name" value="UPF0173 METAL-DEPENDENT HYDROLASE MJ1163"/>
    <property type="match status" value="1"/>
</dbReference>
<dbReference type="AlphaFoldDB" id="A0A6H1NYG6"/>
<dbReference type="SMART" id="SM00849">
    <property type="entry name" value="Lactamase_B"/>
    <property type="match status" value="1"/>
</dbReference>
<dbReference type="EMBL" id="CP051128">
    <property type="protein sequence ID" value="QIZ06326.1"/>
    <property type="molecule type" value="Genomic_DNA"/>
</dbReference>
<feature type="domain" description="Metallo-beta-lactamase" evidence="1">
    <location>
        <begin position="10"/>
        <end position="204"/>
    </location>
</feature>
<dbReference type="SUPFAM" id="SSF56281">
    <property type="entry name" value="Metallo-hydrolase/oxidoreductase"/>
    <property type="match status" value="1"/>
</dbReference>
<sequence length="276" mass="30881">MFALKILRLGHAMYVLKSKVGKKYLIDPFFDLNPGFPPQLNTADFYQSIDCVFLTHGHFDHTSGLTRLVEHKPDIMIVAQYELALILLQQGIKNVLPINLGGSVSFEDVNVTMVQAKHTSSYGETQGPPVYAGESAGYIFDFNDDYTLYHSGDTALMSDIKLIQDVYEPEIAILSSSGHFTMGPKEAAYAVKNLLKVKYVIPSHTFPTHETAASPESLAQLLKAFPVVDFMIDKDKELKELLKDYPKTAVITLSYGEETEFDKNLWSEALVNKEFS</sequence>